<keyword evidence="4 6" id="KW-0862">Zinc</keyword>
<feature type="binding site" evidence="8">
    <location>
        <begin position="256"/>
        <end position="258"/>
    </location>
    <ligand>
        <name>NAD(+)</name>
        <dbReference type="ChEBI" id="CHEBI:57540"/>
    </ligand>
</feature>
<evidence type="ECO:0000256" key="7">
    <source>
        <dbReference type="PIRSR" id="PIRSR037938-1"/>
    </source>
</evidence>
<feature type="binding site" evidence="8">
    <location>
        <begin position="232"/>
        <end position="233"/>
    </location>
    <ligand>
        <name>NAD(+)</name>
        <dbReference type="ChEBI" id="CHEBI:57540"/>
    </ligand>
</feature>
<dbReference type="InterPro" id="IPR029035">
    <property type="entry name" value="DHS-like_NAD/FAD-binding_dom"/>
</dbReference>
<comment type="similarity">
    <text evidence="1 6">Belongs to the sirtuin family. Class I subfamily.</text>
</comment>
<dbReference type="AlphaFoldDB" id="A0A397HA86"/>
<dbReference type="GO" id="GO:0017136">
    <property type="term" value="F:histone deacetylase activity, NAD-dependent"/>
    <property type="evidence" value="ECO:0007669"/>
    <property type="project" value="InterPro"/>
</dbReference>
<dbReference type="GO" id="GO:0070403">
    <property type="term" value="F:NAD+ binding"/>
    <property type="evidence" value="ECO:0007669"/>
    <property type="project" value="UniProtKB-UniRule"/>
</dbReference>
<feature type="region of interest" description="Disordered" evidence="11">
    <location>
        <begin position="379"/>
        <end position="417"/>
    </location>
</feature>
<dbReference type="InterPro" id="IPR026590">
    <property type="entry name" value="Ssirtuin_cat_dom"/>
</dbReference>
<sequence>MSNKKDSSNKSDDSSSKNEIRTKLFKKKEKILDPTIETIAELIKSEKAKKIIVMCGAGISTAAGIPDFRSPGTGLYDNLQKYNLPYPEAVFNLGYFKENPKPFFELAKELFPTKYLPTLTHYFITLLHRKNLLLRCFTQNVDSLERRAGLPDEKIVEAHGSFLRSKCLKCNNEADPDWVKETIFKDQIPKCLSCKTGIIKPCITFFGESLPDKFFKHLKDFSKCDLLIVIGTSLTVQPFAGLIDRVPSKTPRLLINRERVAEYAVEYCGFDFDGVSSSVKRDVFYEGNCNDGVKKCAELLDWEDELNQLYNDGRAHLIKLESDVDKVVKDFEKVSISEKMTINVDDSKNLTIEKSAVSITEKESNDEIEKLSKDLQKVDINKDDDKSSSTKTEKKVDISKDNDGDKPNTTKSENSLF</sequence>
<evidence type="ECO:0000256" key="1">
    <source>
        <dbReference type="ARBA" id="ARBA00006924"/>
    </source>
</evidence>
<evidence type="ECO:0000256" key="6">
    <source>
        <dbReference type="PIRNR" id="PIRNR037938"/>
    </source>
</evidence>
<accession>A0A397HA86</accession>
<feature type="active site" description="Proton acceptor" evidence="7 10">
    <location>
        <position position="159"/>
    </location>
</feature>
<evidence type="ECO:0000256" key="2">
    <source>
        <dbReference type="ARBA" id="ARBA00022679"/>
    </source>
</evidence>
<evidence type="ECO:0000256" key="3">
    <source>
        <dbReference type="ARBA" id="ARBA00022723"/>
    </source>
</evidence>
<dbReference type="EMBL" id="PQFF01000348">
    <property type="protein sequence ID" value="RHZ57320.1"/>
    <property type="molecule type" value="Genomic_DNA"/>
</dbReference>
<feature type="binding site" evidence="9 10">
    <location>
        <position position="170"/>
    </location>
    <ligand>
        <name>Zn(2+)</name>
        <dbReference type="ChEBI" id="CHEBI:29105"/>
    </ligand>
</feature>
<dbReference type="Pfam" id="PF02146">
    <property type="entry name" value="SIR2"/>
    <property type="match status" value="1"/>
</dbReference>
<evidence type="ECO:0000313" key="13">
    <source>
        <dbReference type="EMBL" id="RHZ57320.1"/>
    </source>
</evidence>
<dbReference type="PANTHER" id="PTHR11085">
    <property type="entry name" value="NAD-DEPENDENT PROTEIN DEACYLASE SIRTUIN-5, MITOCHONDRIAL-RELATED"/>
    <property type="match status" value="1"/>
</dbReference>
<feature type="binding site" evidence="9 10">
    <location>
        <position position="194"/>
    </location>
    <ligand>
        <name>Zn(2+)</name>
        <dbReference type="ChEBI" id="CHEBI:29105"/>
    </ligand>
</feature>
<comment type="catalytic activity">
    <reaction evidence="6">
        <text>N(6)-acetyl-L-lysyl-[protein] + NAD(+) + H2O = 2''-O-acetyl-ADP-D-ribose + nicotinamide + L-lysyl-[protein]</text>
        <dbReference type="Rhea" id="RHEA:43636"/>
        <dbReference type="Rhea" id="RHEA-COMP:9752"/>
        <dbReference type="Rhea" id="RHEA-COMP:10731"/>
        <dbReference type="ChEBI" id="CHEBI:15377"/>
        <dbReference type="ChEBI" id="CHEBI:17154"/>
        <dbReference type="ChEBI" id="CHEBI:29969"/>
        <dbReference type="ChEBI" id="CHEBI:57540"/>
        <dbReference type="ChEBI" id="CHEBI:61930"/>
        <dbReference type="ChEBI" id="CHEBI:83767"/>
        <dbReference type="EC" id="2.3.1.286"/>
    </reaction>
</comment>
<evidence type="ECO:0000313" key="14">
    <source>
        <dbReference type="Proteomes" id="UP000266861"/>
    </source>
</evidence>
<comment type="cofactor">
    <cofactor evidence="9">
        <name>Zn(2+)</name>
        <dbReference type="ChEBI" id="CHEBI:29105"/>
    </cofactor>
    <text evidence="9">Binds 1 zinc ion per subunit.</text>
</comment>
<reference evidence="13 14" key="1">
    <citation type="submission" date="2018-08" db="EMBL/GenBank/DDBJ databases">
        <title>Genome and evolution of the arbuscular mycorrhizal fungus Diversispora epigaea (formerly Glomus versiforme) and its bacterial endosymbionts.</title>
        <authorList>
            <person name="Sun X."/>
            <person name="Fei Z."/>
            <person name="Harrison M."/>
        </authorList>
    </citation>
    <scope>NUCLEOTIDE SEQUENCE [LARGE SCALE GENOMIC DNA]</scope>
    <source>
        <strain evidence="13 14">IT104</strain>
    </source>
</reference>
<keyword evidence="14" id="KW-1185">Reference proteome</keyword>
<comment type="caution">
    <text evidence="13">The sequence shown here is derived from an EMBL/GenBank/DDBJ whole genome shotgun (WGS) entry which is preliminary data.</text>
</comment>
<dbReference type="Gene3D" id="3.30.1600.10">
    <property type="entry name" value="SIR2/SIRT2 'Small Domain"/>
    <property type="match status" value="1"/>
</dbReference>
<evidence type="ECO:0000256" key="8">
    <source>
        <dbReference type="PIRSR" id="PIRSR037938-2"/>
    </source>
</evidence>
<evidence type="ECO:0000256" key="5">
    <source>
        <dbReference type="ARBA" id="ARBA00023027"/>
    </source>
</evidence>
<dbReference type="EC" id="2.3.1.286" evidence="6"/>
<keyword evidence="3 6" id="KW-0479">Metal-binding</keyword>
<feature type="binding site" evidence="9 10">
    <location>
        <position position="167"/>
    </location>
    <ligand>
        <name>Zn(2+)</name>
        <dbReference type="ChEBI" id="CHEBI:29105"/>
    </ligand>
</feature>
<dbReference type="InterPro" id="IPR026591">
    <property type="entry name" value="Sirtuin_cat_small_dom_sf"/>
</dbReference>
<dbReference type="InterPro" id="IPR050134">
    <property type="entry name" value="NAD-dep_sirtuin_deacylases"/>
</dbReference>
<organism evidence="13 14">
    <name type="scientific">Diversispora epigaea</name>
    <dbReference type="NCBI Taxonomy" id="1348612"/>
    <lineage>
        <taxon>Eukaryota</taxon>
        <taxon>Fungi</taxon>
        <taxon>Fungi incertae sedis</taxon>
        <taxon>Mucoromycota</taxon>
        <taxon>Glomeromycotina</taxon>
        <taxon>Glomeromycetes</taxon>
        <taxon>Diversisporales</taxon>
        <taxon>Diversisporaceae</taxon>
        <taxon>Diversispora</taxon>
    </lineage>
</organism>
<dbReference type="PANTHER" id="PTHR11085:SF6">
    <property type="entry name" value="NAD-DEPENDENT PROTEIN DEACETYLASE SIRTUIN-2"/>
    <property type="match status" value="1"/>
</dbReference>
<dbReference type="CDD" id="cd01408">
    <property type="entry name" value="SIRT1"/>
    <property type="match status" value="1"/>
</dbReference>
<dbReference type="SUPFAM" id="SSF52467">
    <property type="entry name" value="DHS-like NAD/FAD-binding domain"/>
    <property type="match status" value="1"/>
</dbReference>
<evidence type="ECO:0000256" key="11">
    <source>
        <dbReference type="SAM" id="MobiDB-lite"/>
    </source>
</evidence>
<evidence type="ECO:0000259" key="12">
    <source>
        <dbReference type="PROSITE" id="PS50305"/>
    </source>
</evidence>
<dbReference type="InterPro" id="IPR003000">
    <property type="entry name" value="Sirtuin"/>
</dbReference>
<feature type="binding site" evidence="8">
    <location>
        <begin position="139"/>
        <end position="142"/>
    </location>
    <ligand>
        <name>NAD(+)</name>
        <dbReference type="ChEBI" id="CHEBI:57540"/>
    </ligand>
</feature>
<keyword evidence="5 6" id="KW-0520">NAD</keyword>
<protein>
    <recommendedName>
        <fullName evidence="6">NAD-dependent protein deacetylase</fullName>
        <ecNumber evidence="6">2.3.1.286</ecNumber>
    </recommendedName>
</protein>
<feature type="binding site" evidence="8">
    <location>
        <position position="289"/>
    </location>
    <ligand>
        <name>NAD(+)</name>
        <dbReference type="ChEBI" id="CHEBI:57540"/>
    </ligand>
</feature>
<dbReference type="Gene3D" id="3.40.50.1220">
    <property type="entry name" value="TPP-binding domain"/>
    <property type="match status" value="1"/>
</dbReference>
<keyword evidence="2 6" id="KW-0808">Transferase</keyword>
<dbReference type="PIRSF" id="PIRSF037938">
    <property type="entry name" value="SIR2_euk"/>
    <property type="match status" value="1"/>
</dbReference>
<dbReference type="GO" id="GO:0008270">
    <property type="term" value="F:zinc ion binding"/>
    <property type="evidence" value="ECO:0007669"/>
    <property type="project" value="UniProtKB-UniRule"/>
</dbReference>
<name>A0A397HA86_9GLOM</name>
<feature type="binding site" evidence="9 10">
    <location>
        <position position="191"/>
    </location>
    <ligand>
        <name>Zn(2+)</name>
        <dbReference type="ChEBI" id="CHEBI:29105"/>
    </ligand>
</feature>
<feature type="compositionally biased region" description="Basic and acidic residues" evidence="11">
    <location>
        <begin position="379"/>
        <end position="408"/>
    </location>
</feature>
<dbReference type="InterPro" id="IPR017328">
    <property type="entry name" value="Sirtuin_class_I"/>
</dbReference>
<proteinExistence type="inferred from homology"/>
<feature type="binding site" evidence="8">
    <location>
        <begin position="57"/>
        <end position="61"/>
    </location>
    <ligand>
        <name>NAD(+)</name>
        <dbReference type="ChEBI" id="CHEBI:57540"/>
    </ligand>
</feature>
<dbReference type="GO" id="GO:0005634">
    <property type="term" value="C:nucleus"/>
    <property type="evidence" value="ECO:0007669"/>
    <property type="project" value="TreeGrafter"/>
</dbReference>
<feature type="domain" description="Deacetylase sirtuin-type" evidence="12">
    <location>
        <begin position="29"/>
        <end position="303"/>
    </location>
</feature>
<dbReference type="Proteomes" id="UP000266861">
    <property type="component" value="Unassembled WGS sequence"/>
</dbReference>
<feature type="binding site" evidence="8">
    <location>
        <begin position="67"/>
        <end position="69"/>
    </location>
    <ligand>
        <name>NAD(+)</name>
        <dbReference type="ChEBI" id="CHEBI:57540"/>
    </ligand>
</feature>
<evidence type="ECO:0000256" key="9">
    <source>
        <dbReference type="PIRSR" id="PIRSR037938-3"/>
    </source>
</evidence>
<dbReference type="PROSITE" id="PS50305">
    <property type="entry name" value="SIRTUIN"/>
    <property type="match status" value="1"/>
</dbReference>
<gene>
    <name evidence="13" type="ORF">Glove_390g14</name>
</gene>
<evidence type="ECO:0000256" key="10">
    <source>
        <dbReference type="PROSITE-ProRule" id="PRU00236"/>
    </source>
</evidence>
<evidence type="ECO:0000256" key="4">
    <source>
        <dbReference type="ARBA" id="ARBA00022833"/>
    </source>
</evidence>
<dbReference type="OrthoDB" id="420264at2759"/>
<dbReference type="STRING" id="1348612.A0A397HA86"/>